<protein>
    <recommendedName>
        <fullName evidence="5">DUF2530 domain-containing protein</fullName>
    </recommendedName>
</protein>
<name>A0ABR7SWK2_9ACTN</name>
<proteinExistence type="predicted"/>
<sequence>MDPRNPRSDAAFEPARRASPGRLVAAFLCGALVWIAAGALAVVLLGHTSILWRLLLAVLVSWLVFGAALTWAIALRHREERRAPGDLGDPTGAGDRAGPGDPGGAP</sequence>
<gene>
    <name evidence="3" type="ORF">H9Y04_41575</name>
</gene>
<keyword evidence="2" id="KW-0812">Transmembrane</keyword>
<feature type="transmembrane region" description="Helical" evidence="2">
    <location>
        <begin position="21"/>
        <end position="44"/>
    </location>
</feature>
<accession>A0ABR7SWK2</accession>
<organism evidence="3 4">
    <name type="scientific">Streptomyces polyasparticus</name>
    <dbReference type="NCBI Taxonomy" id="2767826"/>
    <lineage>
        <taxon>Bacteria</taxon>
        <taxon>Bacillati</taxon>
        <taxon>Actinomycetota</taxon>
        <taxon>Actinomycetes</taxon>
        <taxon>Kitasatosporales</taxon>
        <taxon>Streptomycetaceae</taxon>
        <taxon>Streptomyces</taxon>
    </lineage>
</organism>
<evidence type="ECO:0008006" key="5">
    <source>
        <dbReference type="Google" id="ProtNLM"/>
    </source>
</evidence>
<feature type="region of interest" description="Disordered" evidence="1">
    <location>
        <begin position="82"/>
        <end position="106"/>
    </location>
</feature>
<evidence type="ECO:0000256" key="2">
    <source>
        <dbReference type="SAM" id="Phobius"/>
    </source>
</evidence>
<evidence type="ECO:0000313" key="3">
    <source>
        <dbReference type="EMBL" id="MBC9719035.1"/>
    </source>
</evidence>
<dbReference type="RefSeq" id="WP_187819460.1">
    <property type="nucleotide sequence ID" value="NZ_JACTVJ010000031.1"/>
</dbReference>
<keyword evidence="2" id="KW-1133">Transmembrane helix</keyword>
<evidence type="ECO:0000256" key="1">
    <source>
        <dbReference type="SAM" id="MobiDB-lite"/>
    </source>
</evidence>
<dbReference type="EMBL" id="JACTVJ010000031">
    <property type="protein sequence ID" value="MBC9719035.1"/>
    <property type="molecule type" value="Genomic_DNA"/>
</dbReference>
<feature type="compositionally biased region" description="Gly residues" evidence="1">
    <location>
        <begin position="95"/>
        <end position="106"/>
    </location>
</feature>
<keyword evidence="4" id="KW-1185">Reference proteome</keyword>
<keyword evidence="2" id="KW-0472">Membrane</keyword>
<reference evidence="3 4" key="1">
    <citation type="submission" date="2020-08" db="EMBL/GenBank/DDBJ databases">
        <title>Genemic of Streptomyces polyaspartic.</title>
        <authorList>
            <person name="Liu W."/>
        </authorList>
    </citation>
    <scope>NUCLEOTIDE SEQUENCE [LARGE SCALE GENOMIC DNA]</scope>
    <source>
        <strain evidence="3 4">TRM66268-LWL</strain>
    </source>
</reference>
<feature type="transmembrane region" description="Helical" evidence="2">
    <location>
        <begin position="50"/>
        <end position="74"/>
    </location>
</feature>
<dbReference type="Proteomes" id="UP000642284">
    <property type="component" value="Unassembled WGS sequence"/>
</dbReference>
<evidence type="ECO:0000313" key="4">
    <source>
        <dbReference type="Proteomes" id="UP000642284"/>
    </source>
</evidence>
<comment type="caution">
    <text evidence="3">The sequence shown here is derived from an EMBL/GenBank/DDBJ whole genome shotgun (WGS) entry which is preliminary data.</text>
</comment>